<dbReference type="Proteomes" id="UP000248954">
    <property type="component" value="Chromosome 1"/>
</dbReference>
<sequence>MSDLVASLKKMKFLDSLIIPLSVMFRFFYTLKEDYQQIKEAMYLQGLVTNHFFIILYV</sequence>
<evidence type="ECO:0000313" key="2">
    <source>
        <dbReference type="Proteomes" id="UP000248954"/>
    </source>
</evidence>
<evidence type="ECO:0000313" key="1">
    <source>
        <dbReference type="EMBL" id="SQF42217.1"/>
    </source>
</evidence>
<organism evidence="1 2">
    <name type="scientific">Streptococcus lutetiensis</name>
    <dbReference type="NCBI Taxonomy" id="150055"/>
    <lineage>
        <taxon>Bacteria</taxon>
        <taxon>Bacillati</taxon>
        <taxon>Bacillota</taxon>
        <taxon>Bacilli</taxon>
        <taxon>Lactobacillales</taxon>
        <taxon>Streptococcaceae</taxon>
        <taxon>Streptococcus</taxon>
    </lineage>
</organism>
<accession>A0AB38G566</accession>
<dbReference type="EMBL" id="LS483348">
    <property type="protein sequence ID" value="SQF42217.1"/>
    <property type="molecule type" value="Genomic_DNA"/>
</dbReference>
<gene>
    <name evidence="1" type="ORF">NCTC8738_01000</name>
</gene>
<name>A0AB38G566_9STRE</name>
<protein>
    <submittedName>
        <fullName evidence="1">ABC transporter permease</fullName>
    </submittedName>
</protein>
<proteinExistence type="predicted"/>
<dbReference type="AlphaFoldDB" id="A0AB38G566"/>
<reference evidence="1 2" key="1">
    <citation type="submission" date="2018-06" db="EMBL/GenBank/DDBJ databases">
        <authorList>
            <consortium name="Pathogen Informatics"/>
            <person name="Doyle S."/>
        </authorList>
    </citation>
    <scope>NUCLEOTIDE SEQUENCE [LARGE SCALE GENOMIC DNA]</scope>
    <source>
        <strain evidence="1 2">NCTC8738</strain>
    </source>
</reference>
<dbReference type="RefSeq" id="WP_228380520.1">
    <property type="nucleotide sequence ID" value="NZ_JAHCZU010000007.1"/>
</dbReference>